<feature type="region of interest" description="Disordered" evidence="1">
    <location>
        <begin position="34"/>
        <end position="58"/>
    </location>
</feature>
<protein>
    <submittedName>
        <fullName evidence="2">Uncharacterized protein</fullName>
    </submittedName>
</protein>
<feature type="compositionally biased region" description="Polar residues" evidence="1">
    <location>
        <begin position="46"/>
        <end position="58"/>
    </location>
</feature>
<evidence type="ECO:0000313" key="2">
    <source>
        <dbReference type="EMBL" id="KAG0474246.1"/>
    </source>
</evidence>
<dbReference type="AlphaFoldDB" id="A0A835QJ35"/>
<reference evidence="2 3" key="1">
    <citation type="journal article" date="2020" name="Nat. Food">
        <title>A phased Vanilla planifolia genome enables genetic improvement of flavour and production.</title>
        <authorList>
            <person name="Hasing T."/>
            <person name="Tang H."/>
            <person name="Brym M."/>
            <person name="Khazi F."/>
            <person name="Huang T."/>
            <person name="Chambers A.H."/>
        </authorList>
    </citation>
    <scope>NUCLEOTIDE SEQUENCE [LARGE SCALE GENOMIC DNA]</scope>
    <source>
        <tissue evidence="2">Leaf</tissue>
    </source>
</reference>
<comment type="caution">
    <text evidence="2">The sequence shown here is derived from an EMBL/GenBank/DDBJ whole genome shotgun (WGS) entry which is preliminary data.</text>
</comment>
<gene>
    <name evidence="2" type="ORF">HPP92_013932</name>
</gene>
<dbReference type="EMBL" id="JADCNM010000007">
    <property type="protein sequence ID" value="KAG0474246.1"/>
    <property type="molecule type" value="Genomic_DNA"/>
</dbReference>
<name>A0A835QJ35_VANPL</name>
<proteinExistence type="predicted"/>
<sequence>MRSPLVITNTSCIAMESLDDWSIMICHNDDFSTGDIHPGSDHSDGQIRSTPLAMQQTI</sequence>
<accession>A0A835QJ35</accession>
<evidence type="ECO:0000313" key="3">
    <source>
        <dbReference type="Proteomes" id="UP000639772"/>
    </source>
</evidence>
<organism evidence="2 3">
    <name type="scientific">Vanilla planifolia</name>
    <name type="common">Vanilla</name>
    <dbReference type="NCBI Taxonomy" id="51239"/>
    <lineage>
        <taxon>Eukaryota</taxon>
        <taxon>Viridiplantae</taxon>
        <taxon>Streptophyta</taxon>
        <taxon>Embryophyta</taxon>
        <taxon>Tracheophyta</taxon>
        <taxon>Spermatophyta</taxon>
        <taxon>Magnoliopsida</taxon>
        <taxon>Liliopsida</taxon>
        <taxon>Asparagales</taxon>
        <taxon>Orchidaceae</taxon>
        <taxon>Vanilloideae</taxon>
        <taxon>Vanilleae</taxon>
        <taxon>Vanilla</taxon>
    </lineage>
</organism>
<dbReference type="Proteomes" id="UP000639772">
    <property type="component" value="Chromosome 7"/>
</dbReference>
<evidence type="ECO:0000256" key="1">
    <source>
        <dbReference type="SAM" id="MobiDB-lite"/>
    </source>
</evidence>